<feature type="transmembrane region" description="Helical" evidence="1">
    <location>
        <begin position="216"/>
        <end position="236"/>
    </location>
</feature>
<dbReference type="AlphaFoldDB" id="A0A1I7XCN1"/>
<evidence type="ECO:0000313" key="2">
    <source>
        <dbReference type="Proteomes" id="UP000095283"/>
    </source>
</evidence>
<feature type="transmembrane region" description="Helical" evidence="1">
    <location>
        <begin position="23"/>
        <end position="48"/>
    </location>
</feature>
<protein>
    <submittedName>
        <fullName evidence="3">G_PROTEIN_RECEP_F1_2 domain-containing protein</fullName>
    </submittedName>
</protein>
<keyword evidence="2" id="KW-1185">Reference proteome</keyword>
<reference evidence="3" key="1">
    <citation type="submission" date="2016-11" db="UniProtKB">
        <authorList>
            <consortium name="WormBaseParasite"/>
        </authorList>
    </citation>
    <scope>IDENTIFICATION</scope>
</reference>
<keyword evidence="1" id="KW-0472">Membrane</keyword>
<keyword evidence="1" id="KW-0812">Transmembrane</keyword>
<organism evidence="2 3">
    <name type="scientific">Heterorhabditis bacteriophora</name>
    <name type="common">Entomopathogenic nematode worm</name>
    <dbReference type="NCBI Taxonomy" id="37862"/>
    <lineage>
        <taxon>Eukaryota</taxon>
        <taxon>Metazoa</taxon>
        <taxon>Ecdysozoa</taxon>
        <taxon>Nematoda</taxon>
        <taxon>Chromadorea</taxon>
        <taxon>Rhabditida</taxon>
        <taxon>Rhabditina</taxon>
        <taxon>Rhabditomorpha</taxon>
        <taxon>Strongyloidea</taxon>
        <taxon>Heterorhabditidae</taxon>
        <taxon>Heterorhabditis</taxon>
    </lineage>
</organism>
<name>A0A1I7XCN1_HETBA</name>
<accession>A0A1I7XCN1</accession>
<dbReference type="Proteomes" id="UP000095283">
    <property type="component" value="Unplaced"/>
</dbReference>
<dbReference type="WBParaSite" id="Hba_15206">
    <property type="protein sequence ID" value="Hba_15206"/>
    <property type="gene ID" value="Hba_15206"/>
</dbReference>
<proteinExistence type="predicted"/>
<evidence type="ECO:0000256" key="1">
    <source>
        <dbReference type="SAM" id="Phobius"/>
    </source>
</evidence>
<evidence type="ECO:0000313" key="3">
    <source>
        <dbReference type="WBParaSite" id="Hba_15206"/>
    </source>
</evidence>
<sequence length="313" mass="35779">MSQYIDLYVAFILEPEEETGICVWLFLGFDSTITLLTLILNSLVFIILMFDRTQKFNNVFYSIITVFVLTMMINRFLHLVLSIVTEAFKNPCTILIEISLVVDLFNSYYSALLIFLLGLNRLAVYTFNVIDRIVFRRIGLVKYANIKRKLNKDMGVVEDTCTKLDLMRMVNYIFYMIPLISSVFYLFVYNSLRSQRAKVVTGKTKTMLDKAEKCTLNQGIFILLSYLIALITHALLQFYPPNGLPFAVLLKLGEIVSMAPQIGVPLIVLCCSNDARKAIGNLLYITSTKNTFSFKKSQVSSESKENTRKLSML</sequence>
<feature type="transmembrane region" description="Helical" evidence="1">
    <location>
        <begin position="60"/>
        <end position="81"/>
    </location>
</feature>
<keyword evidence="1" id="KW-1133">Transmembrane helix</keyword>
<feature type="transmembrane region" description="Helical" evidence="1">
    <location>
        <begin position="172"/>
        <end position="192"/>
    </location>
</feature>